<keyword evidence="2" id="KW-1185">Reference proteome</keyword>
<evidence type="ECO:0000313" key="1">
    <source>
        <dbReference type="EMBL" id="SDN69520.1"/>
    </source>
</evidence>
<dbReference type="Proteomes" id="UP000199075">
    <property type="component" value="Unassembled WGS sequence"/>
</dbReference>
<dbReference type="EMBL" id="FNIV01000001">
    <property type="protein sequence ID" value="SDN69520.1"/>
    <property type="molecule type" value="Genomic_DNA"/>
</dbReference>
<accession>A0A1H0DH89</accession>
<dbReference type="AlphaFoldDB" id="A0A1H0DH89"/>
<name>A0A1H0DH89_9GAMM</name>
<protein>
    <submittedName>
        <fullName evidence="1">Uncharacterized protein</fullName>
    </submittedName>
</protein>
<proteinExistence type="predicted"/>
<evidence type="ECO:0000313" key="2">
    <source>
        <dbReference type="Proteomes" id="UP000199075"/>
    </source>
</evidence>
<sequence>MDDIHSMLSKIQAEREAKITEHKKHLESDEYQNSLKLIEVVTFDFIKGMKSCSFYCSHGAEFRDNSLSLSHIDDYFMSAIMIVAMLKEGGLNPAKREIRYLIDSSMRYLYVDQKLWRGKLSEKLVYFDKKIDKSNIKYIHDIDLHMIGNQDLKKSFCSEYTQNYYKACEYVHASTKQIEERFSLYEQGITIGLERAEQLQEVAELLSEVYSTLLVFTFHASGVSTIGDLMLDTLSPQDDWVYNGNKYIAEIDRHFDYKHERKDVLQELEATRSARAWPNKALQRTSR</sequence>
<reference evidence="2" key="1">
    <citation type="submission" date="2016-10" db="EMBL/GenBank/DDBJ databases">
        <authorList>
            <person name="Varghese N."/>
            <person name="Submissions S."/>
        </authorList>
    </citation>
    <scope>NUCLEOTIDE SEQUENCE [LARGE SCALE GENOMIC DNA]</scope>
    <source>
        <strain evidence="2">CGMCC 1.6444</strain>
    </source>
</reference>
<dbReference type="STRING" id="419597.SAMN04487957_101414"/>
<gene>
    <name evidence="1" type="ORF">SAMN04487957_101414</name>
</gene>
<organism evidence="1 2">
    <name type="scientific">Halomonas shengliensis</name>
    <dbReference type="NCBI Taxonomy" id="419597"/>
    <lineage>
        <taxon>Bacteria</taxon>
        <taxon>Pseudomonadati</taxon>
        <taxon>Pseudomonadota</taxon>
        <taxon>Gammaproteobacteria</taxon>
        <taxon>Oceanospirillales</taxon>
        <taxon>Halomonadaceae</taxon>
        <taxon>Halomonas</taxon>
    </lineage>
</organism>